<dbReference type="GO" id="GO:0003677">
    <property type="term" value="F:DNA binding"/>
    <property type="evidence" value="ECO:0007669"/>
    <property type="project" value="UniProtKB-UniRule"/>
</dbReference>
<keyword evidence="5 13" id="KW-0479">Metal-binding</keyword>
<dbReference type="Gene3D" id="3.40.50.10130">
    <property type="match status" value="1"/>
</dbReference>
<organism evidence="14 15">
    <name type="scientific">Phlebotomus papatasi</name>
    <name type="common">Sandfly</name>
    <dbReference type="NCBI Taxonomy" id="29031"/>
    <lineage>
        <taxon>Eukaryota</taxon>
        <taxon>Metazoa</taxon>
        <taxon>Ecdysozoa</taxon>
        <taxon>Arthropoda</taxon>
        <taxon>Hexapoda</taxon>
        <taxon>Insecta</taxon>
        <taxon>Pterygota</taxon>
        <taxon>Neoptera</taxon>
        <taxon>Endopterygota</taxon>
        <taxon>Diptera</taxon>
        <taxon>Nematocera</taxon>
        <taxon>Psychodoidea</taxon>
        <taxon>Psychodidae</taxon>
        <taxon>Phlebotomus</taxon>
        <taxon>Phlebotomus</taxon>
    </lineage>
</organism>
<dbReference type="PANTHER" id="PTHR13451">
    <property type="entry name" value="CLASS II CROSSOVER JUNCTION ENDONUCLEASE MUS81"/>
    <property type="match status" value="1"/>
</dbReference>
<dbReference type="GO" id="GO:0031573">
    <property type="term" value="P:mitotic intra-S DNA damage checkpoint signaling"/>
    <property type="evidence" value="ECO:0007669"/>
    <property type="project" value="TreeGrafter"/>
</dbReference>
<evidence type="ECO:0000256" key="5">
    <source>
        <dbReference type="ARBA" id="ARBA00022723"/>
    </source>
</evidence>
<evidence type="ECO:0000313" key="15">
    <source>
        <dbReference type="Proteomes" id="UP000092462"/>
    </source>
</evidence>
<comment type="similarity">
    <text evidence="3 13">Belongs to the XPF family.</text>
</comment>
<dbReference type="PANTHER" id="PTHR13451:SF0">
    <property type="entry name" value="CROSSOVER JUNCTION ENDONUCLEASE MUS81"/>
    <property type="match status" value="1"/>
</dbReference>
<evidence type="ECO:0000256" key="12">
    <source>
        <dbReference type="ARBA" id="ARBA00023242"/>
    </source>
</evidence>
<dbReference type="SMART" id="SM00891">
    <property type="entry name" value="ERCC4"/>
    <property type="match status" value="1"/>
</dbReference>
<reference evidence="14" key="1">
    <citation type="submission" date="2022-08" db="UniProtKB">
        <authorList>
            <consortium name="EnsemblMetazoa"/>
        </authorList>
    </citation>
    <scope>IDENTIFICATION</scope>
    <source>
        <strain evidence="14">Israel</strain>
    </source>
</reference>
<dbReference type="InterPro" id="IPR010996">
    <property type="entry name" value="HHH_MUS81"/>
</dbReference>
<dbReference type="InterPro" id="IPR006166">
    <property type="entry name" value="ERCC4_domain"/>
</dbReference>
<dbReference type="InterPro" id="IPR027421">
    <property type="entry name" value="DNA_pol_lamdba_lyase_dom_sf"/>
</dbReference>
<dbReference type="CDD" id="cd20074">
    <property type="entry name" value="XPF_nuclease_Mus81"/>
    <property type="match status" value="1"/>
</dbReference>
<evidence type="ECO:0000256" key="13">
    <source>
        <dbReference type="RuleBase" id="RU369042"/>
    </source>
</evidence>
<dbReference type="EnsemblMetazoa" id="PPAI009158-RA">
    <property type="protein sequence ID" value="PPAI009158-PA"/>
    <property type="gene ID" value="PPAI009158"/>
</dbReference>
<dbReference type="GO" id="GO:0048476">
    <property type="term" value="C:Holliday junction resolvase complex"/>
    <property type="evidence" value="ECO:0007669"/>
    <property type="project" value="UniProtKB-UniRule"/>
</dbReference>
<protein>
    <recommendedName>
        <fullName evidence="13">Crossover junction endonuclease MUS81</fullName>
        <ecNumber evidence="13">3.1.22.-</ecNumber>
    </recommendedName>
</protein>
<dbReference type="InterPro" id="IPR042530">
    <property type="entry name" value="EME1/EME2_C"/>
</dbReference>
<evidence type="ECO:0000256" key="1">
    <source>
        <dbReference type="ARBA" id="ARBA00001946"/>
    </source>
</evidence>
<dbReference type="GO" id="GO:0048257">
    <property type="term" value="F:3'-flap endonuclease activity"/>
    <property type="evidence" value="ECO:0007669"/>
    <property type="project" value="TreeGrafter"/>
</dbReference>
<proteinExistence type="inferred from homology"/>
<dbReference type="SUPFAM" id="SSF47802">
    <property type="entry name" value="DNA polymerase beta, N-terminal domain-like"/>
    <property type="match status" value="1"/>
</dbReference>
<evidence type="ECO:0000256" key="11">
    <source>
        <dbReference type="ARBA" id="ARBA00023204"/>
    </source>
</evidence>
<evidence type="ECO:0000256" key="8">
    <source>
        <dbReference type="ARBA" id="ARBA00022801"/>
    </source>
</evidence>
<keyword evidence="10 13" id="KW-0233">DNA recombination</keyword>
<dbReference type="GO" id="GO:0008821">
    <property type="term" value="F:crossover junction DNA endonuclease activity"/>
    <property type="evidence" value="ECO:0007669"/>
    <property type="project" value="UniProtKB-UniRule"/>
</dbReference>
<keyword evidence="9 13" id="KW-0460">Magnesium</keyword>
<dbReference type="SUPFAM" id="SSF52980">
    <property type="entry name" value="Restriction endonuclease-like"/>
    <property type="match status" value="1"/>
</dbReference>
<dbReference type="GO" id="GO:0000727">
    <property type="term" value="P:double-strand break repair via break-induced replication"/>
    <property type="evidence" value="ECO:0007669"/>
    <property type="project" value="UniProtKB-UniRule"/>
</dbReference>
<dbReference type="InterPro" id="IPR047416">
    <property type="entry name" value="XPF_nuclease_Mus81"/>
</dbReference>
<dbReference type="Gene3D" id="1.10.150.110">
    <property type="entry name" value="DNA polymerase beta, N-terminal domain-like"/>
    <property type="match status" value="1"/>
</dbReference>
<dbReference type="InterPro" id="IPR033309">
    <property type="entry name" value="Mus81"/>
</dbReference>
<keyword evidence="4 13" id="KW-0540">Nuclease</keyword>
<evidence type="ECO:0000256" key="2">
    <source>
        <dbReference type="ARBA" id="ARBA00004123"/>
    </source>
</evidence>
<comment type="cofactor">
    <cofactor evidence="1 13">
        <name>Mg(2+)</name>
        <dbReference type="ChEBI" id="CHEBI:18420"/>
    </cofactor>
</comment>
<dbReference type="GO" id="GO:0006308">
    <property type="term" value="P:DNA catabolic process"/>
    <property type="evidence" value="ECO:0007669"/>
    <property type="project" value="UniProtKB-UniRule"/>
</dbReference>
<evidence type="ECO:0000256" key="6">
    <source>
        <dbReference type="ARBA" id="ARBA00022759"/>
    </source>
</evidence>
<dbReference type="FunFam" id="1.10.150.110:FF:000001">
    <property type="entry name" value="Putative Crossover junction endonuclease MUS81"/>
    <property type="match status" value="1"/>
</dbReference>
<evidence type="ECO:0000256" key="4">
    <source>
        <dbReference type="ARBA" id="ARBA00022722"/>
    </source>
</evidence>
<comment type="subunit">
    <text evidence="13">Interacts with EME1.</text>
</comment>
<dbReference type="GO" id="GO:0046872">
    <property type="term" value="F:metal ion binding"/>
    <property type="evidence" value="ECO:0007669"/>
    <property type="project" value="UniProtKB-UniRule"/>
</dbReference>
<dbReference type="Gene3D" id="1.10.150.670">
    <property type="entry name" value="Crossover junction endonuclease EME1, DNA-binding domain"/>
    <property type="match status" value="1"/>
</dbReference>
<dbReference type="EC" id="3.1.22.-" evidence="13"/>
<dbReference type="InterPro" id="IPR011335">
    <property type="entry name" value="Restrct_endonuc-II-like"/>
</dbReference>
<name>A0A1B0DLB8_PHLPP</name>
<keyword evidence="7 13" id="KW-0227">DNA damage</keyword>
<evidence type="ECO:0000256" key="7">
    <source>
        <dbReference type="ARBA" id="ARBA00022763"/>
    </source>
</evidence>
<dbReference type="Pfam" id="PF21292">
    <property type="entry name" value="EME1-MUS81_C"/>
    <property type="match status" value="1"/>
</dbReference>
<keyword evidence="8 13" id="KW-0378">Hydrolase</keyword>
<dbReference type="VEuPathDB" id="VectorBase:PPAI009158"/>
<evidence type="ECO:0000313" key="14">
    <source>
        <dbReference type="EnsemblMetazoa" id="PPAI009158-PA"/>
    </source>
</evidence>
<dbReference type="Pfam" id="PF14716">
    <property type="entry name" value="HHH_8"/>
    <property type="match status" value="1"/>
</dbReference>
<dbReference type="GO" id="GO:0031297">
    <property type="term" value="P:replication fork processing"/>
    <property type="evidence" value="ECO:0007669"/>
    <property type="project" value="UniProtKB-ARBA"/>
</dbReference>
<accession>A0A1B0DLB8</accession>
<dbReference type="GO" id="GO:0000712">
    <property type="term" value="P:resolution of meiotic recombination intermediates"/>
    <property type="evidence" value="ECO:0007669"/>
    <property type="project" value="TreeGrafter"/>
</dbReference>
<dbReference type="EMBL" id="AJVK01071098">
    <property type="status" value="NOT_ANNOTATED_CDS"/>
    <property type="molecule type" value="Genomic_DNA"/>
</dbReference>
<dbReference type="GO" id="GO:0005634">
    <property type="term" value="C:nucleus"/>
    <property type="evidence" value="ECO:0007669"/>
    <property type="project" value="UniProtKB-SubCell"/>
</dbReference>
<keyword evidence="11 13" id="KW-0234">DNA repair</keyword>
<dbReference type="Pfam" id="PF02732">
    <property type="entry name" value="ERCC4"/>
    <property type="match status" value="1"/>
</dbReference>
<keyword evidence="12 13" id="KW-0539">Nucleus</keyword>
<keyword evidence="15" id="KW-1185">Reference proteome</keyword>
<dbReference type="Proteomes" id="UP000092462">
    <property type="component" value="Unassembled WGS sequence"/>
</dbReference>
<dbReference type="AlphaFoldDB" id="A0A1B0DLB8"/>
<keyword evidence="6 13" id="KW-0255">Endonuclease</keyword>
<comment type="function">
    <text evidence="13">Interacts with EME1 to form a DNA structure-specific endonuclease with substrate preference for branched DNA structures with a 5'-end at the branch nick. Typical substrates include 3'-flap structures, D-loops, replication forks and nicked Holliday junctions. May be required in mitosis for the processing of stalled or collapsed replication fork intermediates. May be required in meiosis for the repair of meiosis-specific double strand breaks subsequent to single-end invasion (SEI).</text>
</comment>
<evidence type="ECO:0000256" key="3">
    <source>
        <dbReference type="ARBA" id="ARBA00010015"/>
    </source>
</evidence>
<dbReference type="VEuPathDB" id="VectorBase:PPAPM1_005539"/>
<sequence>NDPNPLFKKWLGEWLKYSEENNLGNKTALARALNSFEKYPLPLASARECIILEGFGPTICEMLDKKHKKYKNEEMKCSGNVEVPAEKKKVSKKPKAGTSSSKTSPKKRATKKIVPETKSEQKEDANIVVMSPSTFQIILLVDTQETKGKTKKALDATICELNASKVIYEVRHLSVGDFAWIARDPEGNELVLPYIVERKRLDDFGSSIRDGRFHEQKFRLMRSGIPNVIYMVEMYDSRHLGLPFKTIMQAATNTNVHNKFTVKITDNHHGSILYLSVMSKMLEKIFEEKILVGCSKVDIKEFKMTDDFVSLMHFKEFNASSSKTREMKVRDFFARQLIQLSSMSVDKALAITRIYGTPRILMNAYRMRNEQEGRDLLTNIKYGRLGRQIGHKLSEIIYEFYYNTLTY</sequence>
<evidence type="ECO:0000256" key="10">
    <source>
        <dbReference type="ARBA" id="ARBA00023172"/>
    </source>
</evidence>
<dbReference type="FunFam" id="3.40.50.10130:FF:000003">
    <property type="entry name" value="Crossover junction endonuclease MUS81"/>
    <property type="match status" value="1"/>
</dbReference>
<comment type="subcellular location">
    <subcellularLocation>
        <location evidence="2 13">Nucleus</location>
    </subcellularLocation>
</comment>
<evidence type="ECO:0000256" key="9">
    <source>
        <dbReference type="ARBA" id="ARBA00022842"/>
    </source>
</evidence>